<accession>M7TKI6</accession>
<keyword evidence="2" id="KW-1185">Reference proteome</keyword>
<sequence>MGNTPSTVTVATAQNSFRRGRSLLSELVNNVVDKLNQMAKVSIIVLCLEKLLAGGAELDEHCGNGEDEGDDPKDAFCAEHIPSCG</sequence>
<name>M7TKI6_EUTLA</name>
<protein>
    <submittedName>
        <fullName evidence="1">Uncharacterized protein</fullName>
    </submittedName>
</protein>
<dbReference type="KEGG" id="ela:UCREL1_2501"/>
<organism evidence="1 2">
    <name type="scientific">Eutypa lata (strain UCR-EL1)</name>
    <name type="common">Grapevine dieback disease fungus</name>
    <name type="synonym">Eutypa armeniacae</name>
    <dbReference type="NCBI Taxonomy" id="1287681"/>
    <lineage>
        <taxon>Eukaryota</taxon>
        <taxon>Fungi</taxon>
        <taxon>Dikarya</taxon>
        <taxon>Ascomycota</taxon>
        <taxon>Pezizomycotina</taxon>
        <taxon>Sordariomycetes</taxon>
        <taxon>Xylariomycetidae</taxon>
        <taxon>Xylariales</taxon>
        <taxon>Diatrypaceae</taxon>
        <taxon>Eutypa</taxon>
    </lineage>
</organism>
<dbReference type="AlphaFoldDB" id="M7TKI6"/>
<dbReference type="EMBL" id="KB705856">
    <property type="protein sequence ID" value="EMR70456.1"/>
    <property type="molecule type" value="Genomic_DNA"/>
</dbReference>
<dbReference type="Proteomes" id="UP000012174">
    <property type="component" value="Unassembled WGS sequence"/>
</dbReference>
<proteinExistence type="predicted"/>
<reference evidence="2" key="1">
    <citation type="journal article" date="2013" name="Genome Announc.">
        <title>Draft genome sequence of the grapevine dieback fungus Eutypa lata UCR-EL1.</title>
        <authorList>
            <person name="Blanco-Ulate B."/>
            <person name="Rolshausen P.E."/>
            <person name="Cantu D."/>
        </authorList>
    </citation>
    <scope>NUCLEOTIDE SEQUENCE [LARGE SCALE GENOMIC DNA]</scope>
    <source>
        <strain evidence="2">UCR-EL1</strain>
    </source>
</reference>
<dbReference type="HOGENOM" id="CLU_2512642_0_0_1"/>
<gene>
    <name evidence="1" type="ORF">UCREL1_2501</name>
</gene>
<evidence type="ECO:0000313" key="2">
    <source>
        <dbReference type="Proteomes" id="UP000012174"/>
    </source>
</evidence>
<evidence type="ECO:0000313" key="1">
    <source>
        <dbReference type="EMBL" id="EMR70456.1"/>
    </source>
</evidence>